<name>A0ABT6CP17_9SPHN</name>
<reference evidence="1 2" key="1">
    <citation type="submission" date="2023-03" db="EMBL/GenBank/DDBJ databases">
        <title>Novosphingobium cyanobacteriorum sp. nov., isolated from a eutrophic reservoir during the Microcystis bloom period.</title>
        <authorList>
            <person name="Kang M."/>
            <person name="Le V."/>
            <person name="Ko S.-R."/>
            <person name="Lee S.-A."/>
            <person name="Ahn C.-Y."/>
        </authorList>
    </citation>
    <scope>NUCLEOTIDE SEQUENCE [LARGE SCALE GENOMIC DNA]</scope>
    <source>
        <strain evidence="1 2">HBC54</strain>
    </source>
</reference>
<accession>A0ABT6CP17</accession>
<proteinExistence type="predicted"/>
<keyword evidence="2" id="KW-1185">Reference proteome</keyword>
<gene>
    <name evidence="1" type="ORF">POM99_20855</name>
</gene>
<sequence length="176" mass="19944">MAMLTIALSERVEMTKVRRKKKTMLRPVYCLKAEIQAASPTYYLGDDGPERRLDETFVRLNCLIVETCEKLEQHRGKEIEIRLACERFLPDVSQSAERAHLSLTLRKNLRSIVAYLPSDAIWALPGLIASKAITHVQVDCDELHRGEATGLSIYFSTLAEMRSLEVSLVEGRPRDA</sequence>
<organism evidence="1 2">
    <name type="scientific">Novosphingobium cyanobacteriorum</name>
    <dbReference type="NCBI Taxonomy" id="3024215"/>
    <lineage>
        <taxon>Bacteria</taxon>
        <taxon>Pseudomonadati</taxon>
        <taxon>Pseudomonadota</taxon>
        <taxon>Alphaproteobacteria</taxon>
        <taxon>Sphingomonadales</taxon>
        <taxon>Sphingomonadaceae</taxon>
        <taxon>Novosphingobium</taxon>
    </lineage>
</organism>
<evidence type="ECO:0000313" key="1">
    <source>
        <dbReference type="EMBL" id="MDF8335662.1"/>
    </source>
</evidence>
<dbReference type="Proteomes" id="UP001222770">
    <property type="component" value="Unassembled WGS sequence"/>
</dbReference>
<dbReference type="RefSeq" id="WP_277280618.1">
    <property type="nucleotide sequence ID" value="NZ_JAROCY010000035.1"/>
</dbReference>
<evidence type="ECO:0000313" key="2">
    <source>
        <dbReference type="Proteomes" id="UP001222770"/>
    </source>
</evidence>
<comment type="caution">
    <text evidence="1">The sequence shown here is derived from an EMBL/GenBank/DDBJ whole genome shotgun (WGS) entry which is preliminary data.</text>
</comment>
<protein>
    <submittedName>
        <fullName evidence="1">Uncharacterized protein</fullName>
    </submittedName>
</protein>
<dbReference type="EMBL" id="JAROCY010000035">
    <property type="protein sequence ID" value="MDF8335662.1"/>
    <property type="molecule type" value="Genomic_DNA"/>
</dbReference>